<gene>
    <name evidence="1" type="ORF">MILVUS5_LOCUS15545</name>
</gene>
<protein>
    <submittedName>
        <fullName evidence="1">Uncharacterized protein</fullName>
    </submittedName>
</protein>
<dbReference type="Proteomes" id="UP001177021">
    <property type="component" value="Unassembled WGS sequence"/>
</dbReference>
<reference evidence="1" key="1">
    <citation type="submission" date="2023-10" db="EMBL/GenBank/DDBJ databases">
        <authorList>
            <person name="Rodriguez Cubillos JULIANA M."/>
            <person name="De Vega J."/>
        </authorList>
    </citation>
    <scope>NUCLEOTIDE SEQUENCE</scope>
</reference>
<evidence type="ECO:0000313" key="2">
    <source>
        <dbReference type="Proteomes" id="UP001177021"/>
    </source>
</evidence>
<accession>A0ACB0JQ88</accession>
<organism evidence="1 2">
    <name type="scientific">Trifolium pratense</name>
    <name type="common">Red clover</name>
    <dbReference type="NCBI Taxonomy" id="57577"/>
    <lineage>
        <taxon>Eukaryota</taxon>
        <taxon>Viridiplantae</taxon>
        <taxon>Streptophyta</taxon>
        <taxon>Embryophyta</taxon>
        <taxon>Tracheophyta</taxon>
        <taxon>Spermatophyta</taxon>
        <taxon>Magnoliopsida</taxon>
        <taxon>eudicotyledons</taxon>
        <taxon>Gunneridae</taxon>
        <taxon>Pentapetalae</taxon>
        <taxon>rosids</taxon>
        <taxon>fabids</taxon>
        <taxon>Fabales</taxon>
        <taxon>Fabaceae</taxon>
        <taxon>Papilionoideae</taxon>
        <taxon>50 kb inversion clade</taxon>
        <taxon>NPAAA clade</taxon>
        <taxon>Hologalegina</taxon>
        <taxon>IRL clade</taxon>
        <taxon>Trifolieae</taxon>
        <taxon>Trifolium</taxon>
    </lineage>
</organism>
<sequence>MNSMNDVKRLKPGSSEVEVDLSVDLESSNINSDVSNNLKYTKQTLSTTWKPPAANGCAVGLLMGDNLHLHPLHAVVQLRPSRHYINSGGAEKENVAMSNQNNHMEPSTSGADKVLQLLEQAGFLSSDVSSRYFQQMATQENSTINFELSLYDYIATLCPGVSHDALAKGPSKRYLLSLPVEKRLETLLIDGPTLHRFSAIKHFAPEYSNDELLSFLQQHAQLLQGYWVPKSRLLSPKGGPDSLARNYVLVLFNKRLKVMSADVLIKKGELANRVKNFLMQFALETKDLKGVSYWKFKELPDVSFIKKFPNVVKQQEEIFKILDKEVSSEVEKYKSSKSVVRKSGVKNAHVR</sequence>
<keyword evidence="2" id="KW-1185">Reference proteome</keyword>
<comment type="caution">
    <text evidence="1">The sequence shown here is derived from an EMBL/GenBank/DDBJ whole genome shotgun (WGS) entry which is preliminary data.</text>
</comment>
<dbReference type="EMBL" id="CASHSV030000109">
    <property type="protein sequence ID" value="CAJ2646916.1"/>
    <property type="molecule type" value="Genomic_DNA"/>
</dbReference>
<proteinExistence type="predicted"/>
<name>A0ACB0JQ88_TRIPR</name>
<evidence type="ECO:0000313" key="1">
    <source>
        <dbReference type="EMBL" id="CAJ2646916.1"/>
    </source>
</evidence>